<dbReference type="Proteomes" id="UP000294567">
    <property type="component" value="Unassembled WGS sequence"/>
</dbReference>
<dbReference type="GO" id="GO:0006206">
    <property type="term" value="P:pyrimidine nucleobase metabolic process"/>
    <property type="evidence" value="ECO:0007669"/>
    <property type="project" value="InterPro"/>
</dbReference>
<organism evidence="12 13">
    <name type="scientific">Keratinibaculum paraultunense</name>
    <dbReference type="NCBI Taxonomy" id="1278232"/>
    <lineage>
        <taxon>Bacteria</taxon>
        <taxon>Bacillati</taxon>
        <taxon>Bacillota</taxon>
        <taxon>Tissierellia</taxon>
        <taxon>Tissierellales</taxon>
        <taxon>Tepidimicrobiaceae</taxon>
        <taxon>Keratinibaculum</taxon>
    </lineage>
</organism>
<comment type="catalytic activity">
    <reaction evidence="9">
        <text>uridine + phosphate = alpha-D-ribose 1-phosphate + uracil</text>
        <dbReference type="Rhea" id="RHEA:24388"/>
        <dbReference type="ChEBI" id="CHEBI:16704"/>
        <dbReference type="ChEBI" id="CHEBI:17568"/>
        <dbReference type="ChEBI" id="CHEBI:43474"/>
        <dbReference type="ChEBI" id="CHEBI:57720"/>
        <dbReference type="EC" id="2.4.2.2"/>
    </reaction>
</comment>
<proteinExistence type="inferred from homology"/>
<dbReference type="SUPFAM" id="SSF47648">
    <property type="entry name" value="Nucleoside phosphorylase/phosphoribosyltransferase N-terminal domain"/>
    <property type="match status" value="1"/>
</dbReference>
<dbReference type="InterPro" id="IPR000312">
    <property type="entry name" value="Glycosyl_Trfase_fam3"/>
</dbReference>
<evidence type="ECO:0000256" key="10">
    <source>
        <dbReference type="ARBA" id="ARBA00048525"/>
    </source>
</evidence>
<reference evidence="12 13" key="1">
    <citation type="submission" date="2019-03" db="EMBL/GenBank/DDBJ databases">
        <title>Genomic Encyclopedia of Type Strains, Phase IV (KMG-IV): sequencing the most valuable type-strain genomes for metagenomic binning, comparative biology and taxonomic classification.</title>
        <authorList>
            <person name="Goeker M."/>
        </authorList>
    </citation>
    <scope>NUCLEOTIDE SEQUENCE [LARGE SCALE GENOMIC DNA]</scope>
    <source>
        <strain evidence="12 13">DSM 26752</strain>
    </source>
</reference>
<dbReference type="SUPFAM" id="SSF54680">
    <property type="entry name" value="Pyrimidine nucleoside phosphorylase C-terminal domain"/>
    <property type="match status" value="1"/>
</dbReference>
<comment type="similarity">
    <text evidence="3">Belongs to the thymidine/pyrimidine-nucleoside phosphorylase family.</text>
</comment>
<comment type="catalytic activity">
    <reaction evidence="1">
        <text>2'-deoxyuridine + phosphate = 2-deoxy-alpha-D-ribose 1-phosphate + uracil</text>
        <dbReference type="Rhea" id="RHEA:22824"/>
        <dbReference type="ChEBI" id="CHEBI:16450"/>
        <dbReference type="ChEBI" id="CHEBI:17568"/>
        <dbReference type="ChEBI" id="CHEBI:43474"/>
        <dbReference type="ChEBI" id="CHEBI:57259"/>
        <dbReference type="EC" id="2.4.2.2"/>
    </reaction>
</comment>
<dbReference type="InterPro" id="IPR036566">
    <property type="entry name" value="PYNP-like_C_sf"/>
</dbReference>
<evidence type="ECO:0000256" key="3">
    <source>
        <dbReference type="ARBA" id="ARBA00006915"/>
    </source>
</evidence>
<dbReference type="InterPro" id="IPR017872">
    <property type="entry name" value="Pyrmidine_PPase_CS"/>
</dbReference>
<evidence type="ECO:0000256" key="7">
    <source>
        <dbReference type="ARBA" id="ARBA00022676"/>
    </source>
</evidence>
<dbReference type="PANTHER" id="PTHR10515">
    <property type="entry name" value="THYMIDINE PHOSPHORYLASE"/>
    <property type="match status" value="1"/>
</dbReference>
<evidence type="ECO:0000256" key="4">
    <source>
        <dbReference type="ARBA" id="ARBA00011738"/>
    </source>
</evidence>
<dbReference type="InterPro" id="IPR017459">
    <property type="entry name" value="Glycosyl_Trfase_fam3_N_dom"/>
</dbReference>
<evidence type="ECO:0000313" key="13">
    <source>
        <dbReference type="Proteomes" id="UP000294567"/>
    </source>
</evidence>
<name>A0A4R3L196_9FIRM</name>
<keyword evidence="7" id="KW-0328">Glycosyltransferase</keyword>
<accession>A0A4R3L196</accession>
<dbReference type="SUPFAM" id="SSF52418">
    <property type="entry name" value="Nucleoside phosphorylase/phosphoribosyltransferase catalytic domain"/>
    <property type="match status" value="1"/>
</dbReference>
<dbReference type="Pfam" id="PF00591">
    <property type="entry name" value="Glycos_transf_3"/>
    <property type="match status" value="1"/>
</dbReference>
<comment type="catalytic activity">
    <reaction evidence="10">
        <text>thymidine + phosphate = 2-deoxy-alpha-D-ribose 1-phosphate + thymine</text>
        <dbReference type="Rhea" id="RHEA:16037"/>
        <dbReference type="ChEBI" id="CHEBI:17748"/>
        <dbReference type="ChEBI" id="CHEBI:17821"/>
        <dbReference type="ChEBI" id="CHEBI:43474"/>
        <dbReference type="ChEBI" id="CHEBI:57259"/>
        <dbReference type="EC" id="2.4.2.2"/>
    </reaction>
</comment>
<dbReference type="Pfam" id="PF02885">
    <property type="entry name" value="Glycos_trans_3N"/>
    <property type="match status" value="1"/>
</dbReference>
<dbReference type="InterPro" id="IPR036320">
    <property type="entry name" value="Glycosyl_Trfase_fam3_N_dom_sf"/>
</dbReference>
<dbReference type="Gene3D" id="1.20.970.10">
    <property type="entry name" value="Transferase, Pyrimidine Nucleoside Phosphorylase, Chain C"/>
    <property type="match status" value="1"/>
</dbReference>
<dbReference type="Gene3D" id="3.40.1030.10">
    <property type="entry name" value="Nucleoside phosphorylase/phosphoribosyltransferase catalytic domain"/>
    <property type="match status" value="1"/>
</dbReference>
<keyword evidence="13" id="KW-1185">Reference proteome</keyword>
<dbReference type="NCBIfam" id="NF004747">
    <property type="entry name" value="PRK06078.1"/>
    <property type="match status" value="1"/>
</dbReference>
<dbReference type="InterPro" id="IPR035902">
    <property type="entry name" value="Nuc_phospho_transferase"/>
</dbReference>
<comment type="caution">
    <text evidence="12">The sequence shown here is derived from an EMBL/GenBank/DDBJ whole genome shotgun (WGS) entry which is preliminary data.</text>
</comment>
<dbReference type="InterPro" id="IPR013102">
    <property type="entry name" value="PYNP_C"/>
</dbReference>
<dbReference type="FunFam" id="3.40.1030.10:FF:000003">
    <property type="entry name" value="Pyrimidine-nucleoside phosphorylase"/>
    <property type="match status" value="1"/>
</dbReference>
<dbReference type="GO" id="GO:0009032">
    <property type="term" value="F:thymidine phosphorylase activity"/>
    <property type="evidence" value="ECO:0007669"/>
    <property type="project" value="TreeGrafter"/>
</dbReference>
<evidence type="ECO:0000256" key="8">
    <source>
        <dbReference type="ARBA" id="ARBA00022679"/>
    </source>
</evidence>
<dbReference type="Pfam" id="PF07831">
    <property type="entry name" value="PYNP_C"/>
    <property type="match status" value="1"/>
</dbReference>
<protein>
    <recommendedName>
        <fullName evidence="6">Pyrimidine-nucleoside phosphorylase</fullName>
        <ecNumber evidence="5">2.4.2.2</ecNumber>
    </recommendedName>
</protein>
<dbReference type="NCBIfam" id="NF004490">
    <property type="entry name" value="PRK05820.1"/>
    <property type="match status" value="1"/>
</dbReference>
<evidence type="ECO:0000256" key="6">
    <source>
        <dbReference type="ARBA" id="ARBA00014680"/>
    </source>
</evidence>
<evidence type="ECO:0000259" key="11">
    <source>
        <dbReference type="SMART" id="SM00941"/>
    </source>
</evidence>
<dbReference type="EMBL" id="SMAE01000002">
    <property type="protein sequence ID" value="TCS91367.1"/>
    <property type="molecule type" value="Genomic_DNA"/>
</dbReference>
<dbReference type="PROSITE" id="PS00647">
    <property type="entry name" value="THYMID_PHOSPHORYLASE"/>
    <property type="match status" value="1"/>
</dbReference>
<dbReference type="Gene3D" id="3.90.1170.30">
    <property type="entry name" value="Pyrimidine nucleoside phosphorylase-like, C-terminal domain"/>
    <property type="match status" value="1"/>
</dbReference>
<dbReference type="GO" id="GO:0004645">
    <property type="term" value="F:1,4-alpha-oligoglucan phosphorylase activity"/>
    <property type="evidence" value="ECO:0007669"/>
    <property type="project" value="InterPro"/>
</dbReference>
<dbReference type="EC" id="2.4.2.2" evidence="5"/>
<comment type="subunit">
    <text evidence="4">Homodimer.</text>
</comment>
<feature type="domain" description="Pyrimidine nucleoside phosphorylase C-terminal" evidence="11">
    <location>
        <begin position="343"/>
        <end position="417"/>
    </location>
</feature>
<dbReference type="GO" id="GO:0006213">
    <property type="term" value="P:pyrimidine nucleoside metabolic process"/>
    <property type="evidence" value="ECO:0007669"/>
    <property type="project" value="InterPro"/>
</dbReference>
<evidence type="ECO:0000256" key="5">
    <source>
        <dbReference type="ARBA" id="ARBA00011889"/>
    </source>
</evidence>
<dbReference type="AlphaFoldDB" id="A0A4R3L196"/>
<dbReference type="InterPro" id="IPR018090">
    <property type="entry name" value="Pyrmidine_PPas_bac/euk"/>
</dbReference>
<dbReference type="PIRSF" id="PIRSF000478">
    <property type="entry name" value="TP_PyNP"/>
    <property type="match status" value="1"/>
</dbReference>
<keyword evidence="8" id="KW-0808">Transferase</keyword>
<evidence type="ECO:0000256" key="2">
    <source>
        <dbReference type="ARBA" id="ARBA00003877"/>
    </source>
</evidence>
<dbReference type="GO" id="GO:0005829">
    <property type="term" value="C:cytosol"/>
    <property type="evidence" value="ECO:0007669"/>
    <property type="project" value="TreeGrafter"/>
</dbReference>
<evidence type="ECO:0000256" key="1">
    <source>
        <dbReference type="ARBA" id="ARBA00001066"/>
    </source>
</evidence>
<dbReference type="NCBIfam" id="TIGR02644">
    <property type="entry name" value="Y_phosphoryl"/>
    <property type="match status" value="1"/>
</dbReference>
<sequence>MYNIIKKKRDGGELSTEEINYFVENYTKGKIPDYQISALFMAIYFNHMNKRETLDLTRAMVNSGDKVDLSSIKGIKVDKHSTGGVGDTTTLILGPMVAACGVPFAKMSGRGLGHTGGTLDKLESIKDFKVELSIEEFIRNVNNINISICSQTANIAPADKKFYALRDVTATVEDISLIASSIMSKKLAIGSDAIILDVKVGSGAFMKNLDDAINLGKEMVDIGIGYGRETIALITNMDEPLGNAIGNALEVKEAIDVLRGNGPKDLYELCIQLGIRLLLLSKRAKTEEEAKILLEETIRSKTAYNKFVELVKYQYGDIDYVKNPELLPKSDFVIEVKSEKDGYVKALNAEEIGKCALILGAGRETMESKIDFSVGIVLNKKVDDKVNVGDVLAYIHANDINKAKEVEAKIKEIYIIGEKNKENKKLIYGLISKDNIEIY</sequence>
<gene>
    <name evidence="12" type="ORF">EDD65_102302</name>
</gene>
<dbReference type="InterPro" id="IPR000053">
    <property type="entry name" value="Thymidine/pyrmidine_PPase"/>
</dbReference>
<evidence type="ECO:0000256" key="9">
    <source>
        <dbReference type="ARBA" id="ARBA00048453"/>
    </source>
</evidence>
<dbReference type="SMART" id="SM00941">
    <property type="entry name" value="PYNP_C"/>
    <property type="match status" value="1"/>
</dbReference>
<dbReference type="PANTHER" id="PTHR10515:SF0">
    <property type="entry name" value="THYMIDINE PHOSPHORYLASE"/>
    <property type="match status" value="1"/>
</dbReference>
<comment type="function">
    <text evidence="2">Catalyzes phosphorolysis of the pyrimidine nucleosides uridine, thymidine and 2'-deoxyuridine with the formation of the corresponding pyrimidine base and ribose-1-phosphate.</text>
</comment>
<evidence type="ECO:0000313" key="12">
    <source>
        <dbReference type="EMBL" id="TCS91367.1"/>
    </source>
</evidence>